<name>A0A9P4M720_9PEZI</name>
<dbReference type="PANTHER" id="PTHR38792">
    <property type="entry name" value="BNR/ASP-BOX REPEAT DOMAIN PROTEIN (AFU_ORTHOLOGUE AFUA_7G06430)-RELATED"/>
    <property type="match status" value="1"/>
</dbReference>
<protein>
    <recommendedName>
        <fullName evidence="4">Glycoside hydrolase family 93 protein</fullName>
    </recommendedName>
</protein>
<feature type="chain" id="PRO_5040231639" description="Glycoside hydrolase family 93 protein" evidence="1">
    <location>
        <begin position="21"/>
        <end position="407"/>
    </location>
</feature>
<keyword evidence="1" id="KW-0732">Signal</keyword>
<proteinExistence type="predicted"/>
<evidence type="ECO:0000313" key="3">
    <source>
        <dbReference type="Proteomes" id="UP000799772"/>
    </source>
</evidence>
<dbReference type="AlphaFoldDB" id="A0A9P4M720"/>
<keyword evidence="3" id="KW-1185">Reference proteome</keyword>
<feature type="signal peptide" evidence="1">
    <location>
        <begin position="1"/>
        <end position="20"/>
    </location>
</feature>
<dbReference type="Gene3D" id="2.120.10.10">
    <property type="match status" value="1"/>
</dbReference>
<dbReference type="SUPFAM" id="SSF110296">
    <property type="entry name" value="Oligoxyloglucan reducing end-specific cellobiohydrolase"/>
    <property type="match status" value="1"/>
</dbReference>
<comment type="caution">
    <text evidence="2">The sequence shown here is derived from an EMBL/GenBank/DDBJ whole genome shotgun (WGS) entry which is preliminary data.</text>
</comment>
<dbReference type="PANTHER" id="PTHR38792:SF3">
    <property type="entry name" value="BNR_ASP-BOX REPEAT DOMAIN PROTEIN (AFU_ORTHOLOGUE AFUA_7G06430)-RELATED"/>
    <property type="match status" value="1"/>
</dbReference>
<reference evidence="2" key="1">
    <citation type="journal article" date="2020" name="Stud. Mycol.">
        <title>101 Dothideomycetes genomes: a test case for predicting lifestyles and emergence of pathogens.</title>
        <authorList>
            <person name="Haridas S."/>
            <person name="Albert R."/>
            <person name="Binder M."/>
            <person name="Bloem J."/>
            <person name="Labutti K."/>
            <person name="Salamov A."/>
            <person name="Andreopoulos B."/>
            <person name="Baker S."/>
            <person name="Barry K."/>
            <person name="Bills G."/>
            <person name="Bluhm B."/>
            <person name="Cannon C."/>
            <person name="Castanera R."/>
            <person name="Culley D."/>
            <person name="Daum C."/>
            <person name="Ezra D."/>
            <person name="Gonzalez J."/>
            <person name="Henrissat B."/>
            <person name="Kuo A."/>
            <person name="Liang C."/>
            <person name="Lipzen A."/>
            <person name="Lutzoni F."/>
            <person name="Magnuson J."/>
            <person name="Mondo S."/>
            <person name="Nolan M."/>
            <person name="Ohm R."/>
            <person name="Pangilinan J."/>
            <person name="Park H.-J."/>
            <person name="Ramirez L."/>
            <person name="Alfaro M."/>
            <person name="Sun H."/>
            <person name="Tritt A."/>
            <person name="Yoshinaga Y."/>
            <person name="Zwiers L.-H."/>
            <person name="Turgeon B."/>
            <person name="Goodwin S."/>
            <person name="Spatafora J."/>
            <person name="Crous P."/>
            <person name="Grigoriev I."/>
        </authorList>
    </citation>
    <scope>NUCLEOTIDE SEQUENCE</scope>
    <source>
        <strain evidence="2">CBS 133067</strain>
    </source>
</reference>
<organism evidence="2 3">
    <name type="scientific">Rhizodiscina lignyota</name>
    <dbReference type="NCBI Taxonomy" id="1504668"/>
    <lineage>
        <taxon>Eukaryota</taxon>
        <taxon>Fungi</taxon>
        <taxon>Dikarya</taxon>
        <taxon>Ascomycota</taxon>
        <taxon>Pezizomycotina</taxon>
        <taxon>Dothideomycetes</taxon>
        <taxon>Pleosporomycetidae</taxon>
        <taxon>Aulographales</taxon>
        <taxon>Rhizodiscinaceae</taxon>
        <taxon>Rhizodiscina</taxon>
    </lineage>
</organism>
<accession>A0A9P4M720</accession>
<dbReference type="Proteomes" id="UP000799772">
    <property type="component" value="Unassembled WGS sequence"/>
</dbReference>
<dbReference type="OrthoDB" id="2130735at2759"/>
<dbReference type="EMBL" id="ML978129">
    <property type="protein sequence ID" value="KAF2096897.1"/>
    <property type="molecule type" value="Genomic_DNA"/>
</dbReference>
<sequence>MFHLILVSFALYACFPYATAAPGWPGSAYGGGLVKNVTVFVPPTEWPLRKTPYARTVLLNQDCEKDEVLLTTWAQQPPGNPYWYIYESKDHGRSWSEISKAYFHATSKSGGGRIEQPYFFELAKPVGKFPAGTILLTGNAIPADLQSTNIEVLASYDKGHSWEYVSTVAVGGAPNATNGATPVWEPFIMMYDNQIGVFYSDQRDPAHGQKLAHQTSTDLVHWGPVVDDVAYANYTLRPGMTTIAKMGNGKYIFSYELGFAPEDPINAPYAVHYRIADSPFEFQQATPYLLKSNDGKIPSSSPYTVWTPVGGPKGTIVMSDGSFAELFINKEYGDLDSWVTVKSGHGIGYSKALTVLPDQGESIIWLTNGGMYGFNDTIVTGGDFKVPGAPSREDTISACRGRGFTVN</sequence>
<gene>
    <name evidence="2" type="ORF">NA57DRAFT_67457</name>
</gene>
<evidence type="ECO:0000256" key="1">
    <source>
        <dbReference type="SAM" id="SignalP"/>
    </source>
</evidence>
<evidence type="ECO:0000313" key="2">
    <source>
        <dbReference type="EMBL" id="KAF2096897.1"/>
    </source>
</evidence>
<evidence type="ECO:0008006" key="4">
    <source>
        <dbReference type="Google" id="ProtNLM"/>
    </source>
</evidence>